<evidence type="ECO:0000313" key="2">
    <source>
        <dbReference type="Proteomes" id="UP000029482"/>
    </source>
</evidence>
<dbReference type="EMBL" id="CP009439">
    <property type="protein sequence ID" value="AIS02593.1"/>
    <property type="molecule type" value="Genomic_DNA"/>
</dbReference>
<keyword evidence="2" id="KW-1185">Reference proteome</keyword>
<reference evidence="2" key="1">
    <citation type="journal article" date="2015" name="J. Biotechnol.">
        <title>Complete genome sequence of the actinobacterium Streptomyces glaucescens GLA.O (DSM 40922) consisting of a linear chromosome and one linear plasmid.</title>
        <authorList>
            <person name="Ortseifen V."/>
            <person name="Winkler A."/>
            <person name="Albersmeier A."/>
            <person name="Wendler S."/>
            <person name="Puhler A."/>
            <person name="Kalinowski J."/>
            <person name="Ruckert C."/>
        </authorList>
    </citation>
    <scope>NUCLEOTIDE SEQUENCE [LARGE SCALE GENOMIC DNA]</scope>
    <source>
        <strain evidence="2">DSM 40922 / GLA O</strain>
        <plasmid evidence="2">pSglau1</plasmid>
    </source>
</reference>
<dbReference type="HOGENOM" id="CLU_194652_0_0_11"/>
<name>A0A089XF33_STRGA</name>
<sequence length="82" mass="8783">MADTTVKIDTETRDRLAAIAAARGTSVRALVADLALQEENQLKLGQATAAFRQAVSQPGIAEAFDRDFGGLPQDTDRMHRAA</sequence>
<protein>
    <recommendedName>
        <fullName evidence="3">Ribbon-helix-helix protein CopG domain-containing protein</fullName>
    </recommendedName>
</protein>
<gene>
    <name evidence="1" type="ORF">SGLAU_33325</name>
</gene>
<dbReference type="OrthoDB" id="4333857at2"/>
<accession>A0A089XF33</accession>
<organism evidence="1 2">
    <name type="scientific">Streptomyces glaucescens</name>
    <dbReference type="NCBI Taxonomy" id="1907"/>
    <lineage>
        <taxon>Bacteria</taxon>
        <taxon>Bacillati</taxon>
        <taxon>Actinomycetota</taxon>
        <taxon>Actinomycetes</taxon>
        <taxon>Kitasatosporales</taxon>
        <taxon>Streptomycetaceae</taxon>
        <taxon>Streptomyces</taxon>
    </lineage>
</organism>
<geneLocation type="plasmid" evidence="1 2">
    <name>pSglau1</name>
</geneLocation>
<dbReference type="RefSeq" id="WP_043507578.1">
    <property type="nucleotide sequence ID" value="NZ_CP009439.1"/>
</dbReference>
<dbReference type="AlphaFoldDB" id="A0A089XF33"/>
<dbReference type="Proteomes" id="UP000029482">
    <property type="component" value="Plasmid pSglau1"/>
</dbReference>
<dbReference type="KEGG" id="sgu:SGLAU_33325"/>
<evidence type="ECO:0008006" key="3">
    <source>
        <dbReference type="Google" id="ProtNLM"/>
    </source>
</evidence>
<keyword evidence="1" id="KW-0614">Plasmid</keyword>
<proteinExistence type="predicted"/>
<dbReference type="eggNOG" id="ENOG5031VGM">
    <property type="taxonomic scope" value="Bacteria"/>
</dbReference>
<evidence type="ECO:0000313" key="1">
    <source>
        <dbReference type="EMBL" id="AIS02593.1"/>
    </source>
</evidence>